<organism evidence="2 3">
    <name type="scientific">Lagenidium giganteum</name>
    <dbReference type="NCBI Taxonomy" id="4803"/>
    <lineage>
        <taxon>Eukaryota</taxon>
        <taxon>Sar</taxon>
        <taxon>Stramenopiles</taxon>
        <taxon>Oomycota</taxon>
        <taxon>Peronosporomycetes</taxon>
        <taxon>Pythiales</taxon>
        <taxon>Pythiaceae</taxon>
    </lineage>
</organism>
<evidence type="ECO:0000256" key="1">
    <source>
        <dbReference type="SAM" id="MobiDB-lite"/>
    </source>
</evidence>
<dbReference type="Proteomes" id="UP001146120">
    <property type="component" value="Unassembled WGS sequence"/>
</dbReference>
<sequence length="150" mass="17062">MQQLFEVLKSASEATDVCLYKHIGEFFDFKAILNELYKTFCVFSASHDDPGMVRCQVSPSDSVACYDIRRVYDWIKVTADHELDLLSNVNALPAAGAKAELVCDVYKNVLHCRMSRRNSTMTTYTPPTSEQQAMAVSTKKERVQRRKDPE</sequence>
<evidence type="ECO:0000313" key="2">
    <source>
        <dbReference type="EMBL" id="DAZ94618.1"/>
    </source>
</evidence>
<name>A0AAV2YMS1_9STRA</name>
<reference evidence="2" key="2">
    <citation type="journal article" date="2023" name="Microbiol Resour">
        <title>Decontamination and Annotation of the Draft Genome Sequence of the Oomycete Lagenidium giganteum ARSEF 373.</title>
        <authorList>
            <person name="Morgan W.R."/>
            <person name="Tartar A."/>
        </authorList>
    </citation>
    <scope>NUCLEOTIDE SEQUENCE</scope>
    <source>
        <strain evidence="2">ARSEF 373</strain>
    </source>
</reference>
<protein>
    <submittedName>
        <fullName evidence="2">Uncharacterized protein</fullName>
    </submittedName>
</protein>
<comment type="caution">
    <text evidence="2">The sequence shown here is derived from an EMBL/GenBank/DDBJ whole genome shotgun (WGS) entry which is preliminary data.</text>
</comment>
<evidence type="ECO:0000313" key="3">
    <source>
        <dbReference type="Proteomes" id="UP001146120"/>
    </source>
</evidence>
<keyword evidence="3" id="KW-1185">Reference proteome</keyword>
<feature type="region of interest" description="Disordered" evidence="1">
    <location>
        <begin position="120"/>
        <end position="150"/>
    </location>
</feature>
<reference evidence="2" key="1">
    <citation type="submission" date="2022-11" db="EMBL/GenBank/DDBJ databases">
        <authorList>
            <person name="Morgan W.R."/>
            <person name="Tartar A."/>
        </authorList>
    </citation>
    <scope>NUCLEOTIDE SEQUENCE</scope>
    <source>
        <strain evidence="2">ARSEF 373</strain>
    </source>
</reference>
<dbReference type="AlphaFoldDB" id="A0AAV2YMS1"/>
<feature type="compositionally biased region" description="Polar residues" evidence="1">
    <location>
        <begin position="120"/>
        <end position="135"/>
    </location>
</feature>
<accession>A0AAV2YMS1</accession>
<feature type="compositionally biased region" description="Basic and acidic residues" evidence="1">
    <location>
        <begin position="138"/>
        <end position="150"/>
    </location>
</feature>
<proteinExistence type="predicted"/>
<gene>
    <name evidence="2" type="ORF">N0F65_010557</name>
</gene>
<dbReference type="EMBL" id="DAKRPA010000241">
    <property type="protein sequence ID" value="DAZ94618.1"/>
    <property type="molecule type" value="Genomic_DNA"/>
</dbReference>